<gene>
    <name evidence="1" type="ORF">SDC9_201312</name>
</gene>
<evidence type="ECO:0000313" key="1">
    <source>
        <dbReference type="EMBL" id="MPN53648.1"/>
    </source>
</evidence>
<organism evidence="1">
    <name type="scientific">bioreactor metagenome</name>
    <dbReference type="NCBI Taxonomy" id="1076179"/>
    <lineage>
        <taxon>unclassified sequences</taxon>
        <taxon>metagenomes</taxon>
        <taxon>ecological metagenomes</taxon>
    </lineage>
</organism>
<name>A0A645IQJ7_9ZZZZ</name>
<accession>A0A645IQJ7</accession>
<comment type="caution">
    <text evidence="1">The sequence shown here is derived from an EMBL/GenBank/DDBJ whole genome shotgun (WGS) entry which is preliminary data.</text>
</comment>
<dbReference type="EMBL" id="VSSQ01120981">
    <property type="protein sequence ID" value="MPN53648.1"/>
    <property type="molecule type" value="Genomic_DNA"/>
</dbReference>
<sequence length="59" mass="7125">MVQCGIERSDQILEVECHHIVLDEGIRWKHGNHFDPRDYLLIIHREMNNTLFRGNHFQI</sequence>
<proteinExistence type="predicted"/>
<reference evidence="1" key="1">
    <citation type="submission" date="2019-08" db="EMBL/GenBank/DDBJ databases">
        <authorList>
            <person name="Kucharzyk K."/>
            <person name="Murdoch R.W."/>
            <person name="Higgins S."/>
            <person name="Loffler F."/>
        </authorList>
    </citation>
    <scope>NUCLEOTIDE SEQUENCE</scope>
</reference>
<dbReference type="AlphaFoldDB" id="A0A645IQJ7"/>
<protein>
    <submittedName>
        <fullName evidence="1">Uncharacterized protein</fullName>
    </submittedName>
</protein>